<dbReference type="AlphaFoldDB" id="A0A0B7K445"/>
<reference evidence="1" key="1">
    <citation type="submission" date="2015-01" db="EMBL/GenBank/DDBJ databases">
        <authorList>
            <person name="Durling Mikael"/>
        </authorList>
    </citation>
    <scope>NUCLEOTIDE SEQUENCE</scope>
</reference>
<gene>
    <name evidence="1" type="ORF">BN869_000006375_1</name>
</gene>
<protein>
    <submittedName>
        <fullName evidence="1">Uncharacterized protein</fullName>
    </submittedName>
</protein>
<organism evidence="1">
    <name type="scientific">Bionectria ochroleuca</name>
    <name type="common">Gliocladium roseum</name>
    <dbReference type="NCBI Taxonomy" id="29856"/>
    <lineage>
        <taxon>Eukaryota</taxon>
        <taxon>Fungi</taxon>
        <taxon>Dikarya</taxon>
        <taxon>Ascomycota</taxon>
        <taxon>Pezizomycotina</taxon>
        <taxon>Sordariomycetes</taxon>
        <taxon>Hypocreomycetidae</taxon>
        <taxon>Hypocreales</taxon>
        <taxon>Bionectriaceae</taxon>
        <taxon>Clonostachys</taxon>
    </lineage>
</organism>
<sequence>MAPALKPFVYTPLGPGQIRVLEHSVEDGSSEPTWILRVINIGDAGQEVQDVDFDALSYAWGDPGETFPLILNGREI</sequence>
<name>A0A0B7K445_BIOOC</name>
<dbReference type="EMBL" id="CDPU01000018">
    <property type="protein sequence ID" value="CEO50317.1"/>
    <property type="molecule type" value="Genomic_DNA"/>
</dbReference>
<evidence type="ECO:0000313" key="1">
    <source>
        <dbReference type="EMBL" id="CEO50317.1"/>
    </source>
</evidence>
<proteinExistence type="predicted"/>
<accession>A0A0B7K445</accession>